<sequence>MASYLFDLDEDGSSLPAEQSLDFPTSQAACSEAVRALSEMMAETLLSNGHSRYLCITVRNGVGAAIFRASLKYDAQTLCSGTRPEPE</sequence>
<protein>
    <recommendedName>
        <fullName evidence="2">DUF6894 domain-containing protein</fullName>
    </recommendedName>
</protein>
<organism evidence="3 4">
    <name type="scientific">Phreatobacter cathodiphilus</name>
    <dbReference type="NCBI Taxonomy" id="1868589"/>
    <lineage>
        <taxon>Bacteria</taxon>
        <taxon>Pseudomonadati</taxon>
        <taxon>Pseudomonadota</taxon>
        <taxon>Alphaproteobacteria</taxon>
        <taxon>Hyphomicrobiales</taxon>
        <taxon>Phreatobacteraceae</taxon>
        <taxon>Phreatobacter</taxon>
    </lineage>
</organism>
<gene>
    <name evidence="3" type="ORF">C6569_03020</name>
</gene>
<dbReference type="EMBL" id="CP027668">
    <property type="protein sequence ID" value="AVO44116.1"/>
    <property type="molecule type" value="Genomic_DNA"/>
</dbReference>
<dbReference type="OrthoDB" id="8242967at2"/>
<reference evidence="3 4" key="1">
    <citation type="submission" date="2018-03" db="EMBL/GenBank/DDBJ databases">
        <title>Genome sequencing of Phreatobacter sp.</title>
        <authorList>
            <person name="Kim S.-J."/>
            <person name="Heo J."/>
            <person name="Kwon S.-W."/>
        </authorList>
    </citation>
    <scope>NUCLEOTIDE SEQUENCE [LARGE SCALE GENOMIC DNA]</scope>
    <source>
        <strain evidence="3 4">S-12</strain>
    </source>
</reference>
<dbReference type="RefSeq" id="WP_106747446.1">
    <property type="nucleotide sequence ID" value="NZ_CP027668.1"/>
</dbReference>
<evidence type="ECO:0000313" key="3">
    <source>
        <dbReference type="EMBL" id="AVO44116.1"/>
    </source>
</evidence>
<dbReference type="InterPro" id="IPR054189">
    <property type="entry name" value="DUF6894"/>
</dbReference>
<dbReference type="Proteomes" id="UP000237889">
    <property type="component" value="Chromosome"/>
</dbReference>
<evidence type="ECO:0000259" key="2">
    <source>
        <dbReference type="Pfam" id="PF21834"/>
    </source>
</evidence>
<evidence type="ECO:0000313" key="4">
    <source>
        <dbReference type="Proteomes" id="UP000237889"/>
    </source>
</evidence>
<name>A0A2S0N7M4_9HYPH</name>
<keyword evidence="4" id="KW-1185">Reference proteome</keyword>
<proteinExistence type="predicted"/>
<accession>A0A2S0N7M4</accession>
<evidence type="ECO:0000256" key="1">
    <source>
        <dbReference type="SAM" id="MobiDB-lite"/>
    </source>
</evidence>
<feature type="region of interest" description="Disordered" evidence="1">
    <location>
        <begin position="1"/>
        <end position="20"/>
    </location>
</feature>
<feature type="domain" description="DUF6894" evidence="2">
    <location>
        <begin position="4"/>
        <end position="71"/>
    </location>
</feature>
<dbReference type="KEGG" id="phr:C6569_03020"/>
<dbReference type="Pfam" id="PF21834">
    <property type="entry name" value="DUF6894"/>
    <property type="match status" value="1"/>
</dbReference>
<dbReference type="AlphaFoldDB" id="A0A2S0N7M4"/>